<dbReference type="RefSeq" id="WP_071904277.1">
    <property type="nucleotide sequence ID" value="NZ_MPIN01000017.1"/>
</dbReference>
<dbReference type="Pfam" id="PF09536">
    <property type="entry name" value="DUF2378"/>
    <property type="match status" value="1"/>
</dbReference>
<reference evidence="1 2" key="2">
    <citation type="submission" date="2016-12" db="EMBL/GenBank/DDBJ databases">
        <title>Draft Genome Sequence of Cystobacter ferrugineus Strain Cbfe23.</title>
        <authorList>
            <person name="Akbar S."/>
            <person name="Dowd S.E."/>
            <person name="Stevens D.C."/>
        </authorList>
    </citation>
    <scope>NUCLEOTIDE SEQUENCE [LARGE SCALE GENOMIC DNA]</scope>
    <source>
        <strain evidence="1 2">Cbfe23</strain>
    </source>
</reference>
<reference evidence="2" key="1">
    <citation type="submission" date="2016-11" db="EMBL/GenBank/DDBJ databases">
        <authorList>
            <person name="Shukria A."/>
            <person name="Stevens D.C."/>
        </authorList>
    </citation>
    <scope>NUCLEOTIDE SEQUENCE [LARGE SCALE GENOMIC DNA]</scope>
    <source>
        <strain evidence="2">Cbfe23</strain>
    </source>
</reference>
<dbReference type="OrthoDB" id="5506889at2"/>
<dbReference type="Proteomes" id="UP000182229">
    <property type="component" value="Unassembled WGS sequence"/>
</dbReference>
<dbReference type="AlphaFoldDB" id="A0A1L9AXT7"/>
<evidence type="ECO:0000313" key="1">
    <source>
        <dbReference type="EMBL" id="OJH34796.1"/>
    </source>
</evidence>
<keyword evidence="2" id="KW-1185">Reference proteome</keyword>
<dbReference type="InterPro" id="IPR011751">
    <property type="entry name" value="Mxa_paralog_2265"/>
</dbReference>
<organism evidence="1 2">
    <name type="scientific">Cystobacter ferrugineus</name>
    <dbReference type="NCBI Taxonomy" id="83449"/>
    <lineage>
        <taxon>Bacteria</taxon>
        <taxon>Pseudomonadati</taxon>
        <taxon>Myxococcota</taxon>
        <taxon>Myxococcia</taxon>
        <taxon>Myxococcales</taxon>
        <taxon>Cystobacterineae</taxon>
        <taxon>Archangiaceae</taxon>
        <taxon>Cystobacter</taxon>
    </lineage>
</organism>
<evidence type="ECO:0008006" key="3">
    <source>
        <dbReference type="Google" id="ProtNLM"/>
    </source>
</evidence>
<proteinExistence type="predicted"/>
<gene>
    <name evidence="1" type="ORF">BON30_42350</name>
</gene>
<protein>
    <recommendedName>
        <fullName evidence="3">TIGR02265 family protein</fullName>
    </recommendedName>
</protein>
<evidence type="ECO:0000313" key="2">
    <source>
        <dbReference type="Proteomes" id="UP000182229"/>
    </source>
</evidence>
<dbReference type="NCBIfam" id="TIGR02265">
    <property type="entry name" value="Mxa_TIGR02265"/>
    <property type="match status" value="1"/>
</dbReference>
<comment type="caution">
    <text evidence="1">The sequence shown here is derived from an EMBL/GenBank/DDBJ whole genome shotgun (WGS) entry which is preliminary data.</text>
</comment>
<dbReference type="EMBL" id="MPIN01000017">
    <property type="protein sequence ID" value="OJH34796.1"/>
    <property type="molecule type" value="Genomic_DNA"/>
</dbReference>
<sequence>MSDTPLVFNHTVQGLFSRAFPQGVPASLKEKLRAAGVDLDKPLLPAYSIETWSQCITLSAPVAFPNELPSVAWHKLGERMIDGYQETMIGRAMFASLRLLGPRRMLQRARRSFRSGNNYTEVQFTDVSETEMDLWFNETHEVLRHFTAGLVMAGMRMGGAELPQVGILHTDARGVTFRASWAQKGAAARAHVGGPPA</sequence>
<accession>A0A1L9AXT7</accession>
<name>A0A1L9AXT7_9BACT</name>